<dbReference type="InterPro" id="IPR013538">
    <property type="entry name" value="ASHA1/2-like_C"/>
</dbReference>
<keyword evidence="4" id="KW-1185">Reference proteome</keyword>
<gene>
    <name evidence="3" type="ORF">DFJ66_5809</name>
</gene>
<feature type="domain" description="Activator of Hsp90 ATPase homologue 1/2-like C-terminal" evidence="2">
    <location>
        <begin position="27"/>
        <end position="158"/>
    </location>
</feature>
<evidence type="ECO:0000313" key="3">
    <source>
        <dbReference type="EMBL" id="RKT72495.1"/>
    </source>
</evidence>
<dbReference type="Pfam" id="PF08327">
    <property type="entry name" value="AHSA1"/>
    <property type="match status" value="1"/>
</dbReference>
<sequence length="162" mass="18429">MSTTTHHETTIAANPDLPTIEIVREFDAPPAAVFRAHVEPELVKKWLGPRRLEMEIVTWDARTGGEYRYVHRDDQGEYRFYGSFHEVRPGERIVQTFTWEGVPDGVALETITFEDLGDGRTRLRGVSVFDSKEARDMALSSGMEVGVNEGYERLDELLTAEK</sequence>
<dbReference type="AlphaFoldDB" id="A0A495XHB7"/>
<name>A0A495XHB7_9PSEU</name>
<evidence type="ECO:0000313" key="4">
    <source>
        <dbReference type="Proteomes" id="UP000272729"/>
    </source>
</evidence>
<dbReference type="PROSITE" id="PS50890">
    <property type="entry name" value="PUA"/>
    <property type="match status" value="1"/>
</dbReference>
<dbReference type="Gene3D" id="3.30.530.20">
    <property type="match status" value="1"/>
</dbReference>
<dbReference type="CDD" id="cd07826">
    <property type="entry name" value="SRPBCC_CalC_Aha1-like_9"/>
    <property type="match status" value="1"/>
</dbReference>
<dbReference type="OrthoDB" id="5185819at2"/>
<evidence type="ECO:0000256" key="1">
    <source>
        <dbReference type="ARBA" id="ARBA00006817"/>
    </source>
</evidence>
<protein>
    <submittedName>
        <fullName evidence="3">Uncharacterized protein YndB with AHSA1/START domain</fullName>
    </submittedName>
</protein>
<reference evidence="3 4" key="1">
    <citation type="submission" date="2018-10" db="EMBL/GenBank/DDBJ databases">
        <title>Sequencing the genomes of 1000 actinobacteria strains.</title>
        <authorList>
            <person name="Klenk H.-P."/>
        </authorList>
    </citation>
    <scope>NUCLEOTIDE SEQUENCE [LARGE SCALE GENOMIC DNA]</scope>
    <source>
        <strain evidence="3 4">DSM 43911</strain>
    </source>
</reference>
<comment type="similarity">
    <text evidence="1">Belongs to the AHA1 family.</text>
</comment>
<evidence type="ECO:0000259" key="2">
    <source>
        <dbReference type="Pfam" id="PF08327"/>
    </source>
</evidence>
<dbReference type="InterPro" id="IPR023393">
    <property type="entry name" value="START-like_dom_sf"/>
</dbReference>
<proteinExistence type="inferred from homology"/>
<comment type="caution">
    <text evidence="3">The sequence shown here is derived from an EMBL/GenBank/DDBJ whole genome shotgun (WGS) entry which is preliminary data.</text>
</comment>
<organism evidence="3 4">
    <name type="scientific">Saccharothrix variisporea</name>
    <dbReference type="NCBI Taxonomy" id="543527"/>
    <lineage>
        <taxon>Bacteria</taxon>
        <taxon>Bacillati</taxon>
        <taxon>Actinomycetota</taxon>
        <taxon>Actinomycetes</taxon>
        <taxon>Pseudonocardiales</taxon>
        <taxon>Pseudonocardiaceae</taxon>
        <taxon>Saccharothrix</taxon>
    </lineage>
</organism>
<accession>A0A495XHB7</accession>
<dbReference type="EMBL" id="RBXR01000001">
    <property type="protein sequence ID" value="RKT72495.1"/>
    <property type="molecule type" value="Genomic_DNA"/>
</dbReference>
<dbReference type="RefSeq" id="WP_121225579.1">
    <property type="nucleotide sequence ID" value="NZ_JBIUBA010000033.1"/>
</dbReference>
<dbReference type="Proteomes" id="UP000272729">
    <property type="component" value="Unassembled WGS sequence"/>
</dbReference>
<dbReference type="SUPFAM" id="SSF55961">
    <property type="entry name" value="Bet v1-like"/>
    <property type="match status" value="1"/>
</dbReference>